<feature type="transmembrane region" description="Helical" evidence="6">
    <location>
        <begin position="236"/>
        <end position="259"/>
    </location>
</feature>
<dbReference type="InterPro" id="IPR001851">
    <property type="entry name" value="ABC_transp_permease"/>
</dbReference>
<dbReference type="GO" id="GO:0015658">
    <property type="term" value="F:branched-chain amino acid transmembrane transporter activity"/>
    <property type="evidence" value="ECO:0007669"/>
    <property type="project" value="InterPro"/>
</dbReference>
<dbReference type="CDD" id="cd06581">
    <property type="entry name" value="TM_PBP1_LivM_like"/>
    <property type="match status" value="1"/>
</dbReference>
<feature type="transmembrane region" description="Helical" evidence="6">
    <location>
        <begin position="116"/>
        <end position="138"/>
    </location>
</feature>
<feature type="transmembrane region" description="Helical" evidence="6">
    <location>
        <begin position="61"/>
        <end position="81"/>
    </location>
</feature>
<evidence type="ECO:0000256" key="3">
    <source>
        <dbReference type="ARBA" id="ARBA00022692"/>
    </source>
</evidence>
<feature type="transmembrane region" description="Helical" evidence="6">
    <location>
        <begin position="37"/>
        <end position="55"/>
    </location>
</feature>
<feature type="transmembrane region" description="Helical" evidence="6">
    <location>
        <begin position="6"/>
        <end position="25"/>
    </location>
</feature>
<comment type="subcellular location">
    <subcellularLocation>
        <location evidence="1">Cell membrane</location>
        <topology evidence="1">Multi-pass membrane protein</topology>
    </subcellularLocation>
</comment>
<evidence type="ECO:0000256" key="2">
    <source>
        <dbReference type="ARBA" id="ARBA00022475"/>
    </source>
</evidence>
<gene>
    <name evidence="7" type="ORF">MFMK1_000354</name>
</gene>
<evidence type="ECO:0000256" key="4">
    <source>
        <dbReference type="ARBA" id="ARBA00022989"/>
    </source>
</evidence>
<dbReference type="Proteomes" id="UP001329915">
    <property type="component" value="Chromosome"/>
</dbReference>
<keyword evidence="4 6" id="KW-1133">Transmembrane helix</keyword>
<sequence>MKLSKNIIGTILLIFAVYFAVGFLIKGEIINPFQQVNLFLMGINIIMAVSLNLIVGFTGQLALGHAGFMAIGAYVSAIFTVKLGLGFGLGVIAGALAAAISGVIIGLPTLRLRGDYLAIATLGFAEIIRVVFVNTEYVGGAAGMIGIPQLTNWTWLYFLTVATIILIKNFINSTHGRACISVRENEIAAETMGINTTKYKTLAFSMGAFFAGVAGALYAHYFFLIQPITFSFLKSFDALVMVVLGGLGSITGSIIAALLVTGLSAALQDLAGLRMVIYAAVLIVVMVYRPQGLMGSREFSLSMLKKERGEADDGSTKAKSVN</sequence>
<evidence type="ECO:0000256" key="5">
    <source>
        <dbReference type="ARBA" id="ARBA00023136"/>
    </source>
</evidence>
<dbReference type="AlphaFoldDB" id="A0AAU0UK29"/>
<dbReference type="InterPro" id="IPR043428">
    <property type="entry name" value="LivM-like"/>
</dbReference>
<keyword evidence="2" id="KW-1003">Cell membrane</keyword>
<feature type="transmembrane region" description="Helical" evidence="6">
    <location>
        <begin position="271"/>
        <end position="288"/>
    </location>
</feature>
<dbReference type="GO" id="GO:0005886">
    <property type="term" value="C:plasma membrane"/>
    <property type="evidence" value="ECO:0007669"/>
    <property type="project" value="UniProtKB-SubCell"/>
</dbReference>
<dbReference type="PANTHER" id="PTHR30482:SF10">
    <property type="entry name" value="HIGH-AFFINITY BRANCHED-CHAIN AMINO ACID TRANSPORT PROTEIN BRAE"/>
    <property type="match status" value="1"/>
</dbReference>
<reference evidence="7 8" key="1">
    <citation type="submission" date="2023-04" db="EMBL/GenBank/DDBJ databases">
        <authorList>
            <person name="Hsu D."/>
        </authorList>
    </citation>
    <scope>NUCLEOTIDE SEQUENCE [LARGE SCALE GENOMIC DNA]</scope>
    <source>
        <strain evidence="7 8">MK1</strain>
    </source>
</reference>
<organism evidence="7 8">
    <name type="scientific">Metallumcola ferriviriculae</name>
    <dbReference type="NCBI Taxonomy" id="3039180"/>
    <lineage>
        <taxon>Bacteria</taxon>
        <taxon>Bacillati</taxon>
        <taxon>Bacillota</taxon>
        <taxon>Clostridia</taxon>
        <taxon>Neomoorellales</taxon>
        <taxon>Desulfitibacteraceae</taxon>
        <taxon>Metallumcola</taxon>
    </lineage>
</organism>
<accession>A0AAU0UK29</accession>
<keyword evidence="5 6" id="KW-0472">Membrane</keyword>
<proteinExistence type="predicted"/>
<dbReference type="KEGG" id="dbc:MFMK1_000354"/>
<evidence type="ECO:0000256" key="6">
    <source>
        <dbReference type="SAM" id="Phobius"/>
    </source>
</evidence>
<evidence type="ECO:0000313" key="8">
    <source>
        <dbReference type="Proteomes" id="UP001329915"/>
    </source>
</evidence>
<feature type="transmembrane region" description="Helical" evidence="6">
    <location>
        <begin position="150"/>
        <end position="167"/>
    </location>
</feature>
<feature type="transmembrane region" description="Helical" evidence="6">
    <location>
        <begin position="88"/>
        <end position="110"/>
    </location>
</feature>
<evidence type="ECO:0000256" key="1">
    <source>
        <dbReference type="ARBA" id="ARBA00004651"/>
    </source>
</evidence>
<dbReference type="PANTHER" id="PTHR30482">
    <property type="entry name" value="HIGH-AFFINITY BRANCHED-CHAIN AMINO ACID TRANSPORT SYSTEM PERMEASE"/>
    <property type="match status" value="1"/>
</dbReference>
<evidence type="ECO:0000313" key="7">
    <source>
        <dbReference type="EMBL" id="WRO20572.1"/>
    </source>
</evidence>
<dbReference type="EMBL" id="CP121694">
    <property type="protein sequence ID" value="WRO20572.1"/>
    <property type="molecule type" value="Genomic_DNA"/>
</dbReference>
<feature type="transmembrane region" description="Helical" evidence="6">
    <location>
        <begin position="202"/>
        <end position="224"/>
    </location>
</feature>
<keyword evidence="8" id="KW-1185">Reference proteome</keyword>
<protein>
    <submittedName>
        <fullName evidence="7">Branched-chain amino acid ABC transporter permease</fullName>
    </submittedName>
</protein>
<dbReference type="RefSeq" id="WP_366924850.1">
    <property type="nucleotide sequence ID" value="NZ_CP121694.1"/>
</dbReference>
<keyword evidence="3 6" id="KW-0812">Transmembrane</keyword>
<name>A0AAU0UK29_9FIRM</name>
<dbReference type="Pfam" id="PF02653">
    <property type="entry name" value="BPD_transp_2"/>
    <property type="match status" value="1"/>
</dbReference>